<dbReference type="OrthoDB" id="1938551at2759"/>
<evidence type="ECO:0008006" key="3">
    <source>
        <dbReference type="Google" id="ProtNLM"/>
    </source>
</evidence>
<keyword evidence="2" id="KW-1185">Reference proteome</keyword>
<accession>A0A371I854</accession>
<dbReference type="AlphaFoldDB" id="A0A371I854"/>
<reference evidence="1" key="1">
    <citation type="submission" date="2018-05" db="EMBL/GenBank/DDBJ databases">
        <title>Draft genome of Mucuna pruriens seed.</title>
        <authorList>
            <person name="Nnadi N.E."/>
            <person name="Vos R."/>
            <person name="Hasami M.H."/>
            <person name="Devisetty U.K."/>
            <person name="Aguiy J.C."/>
        </authorList>
    </citation>
    <scope>NUCLEOTIDE SEQUENCE [LARGE SCALE GENOMIC DNA]</scope>
    <source>
        <strain evidence="1">JCA_2017</strain>
    </source>
</reference>
<evidence type="ECO:0000313" key="1">
    <source>
        <dbReference type="EMBL" id="RDY11114.1"/>
    </source>
</evidence>
<sequence length="94" mass="10805">MDAFKAIGLNDFQLTIVGNSLAKEINHTLITLIPKIDKIYNMKNFILISLFNVVYKTVAKILAYKYLDVMQKFVHPCQSNFILSRKGSNKLLLR</sequence>
<proteinExistence type="predicted"/>
<name>A0A371I854_MUCPR</name>
<dbReference type="Proteomes" id="UP000257109">
    <property type="component" value="Unassembled WGS sequence"/>
</dbReference>
<gene>
    <name evidence="1" type="ORF">CR513_04284</name>
</gene>
<dbReference type="STRING" id="157652.A0A371I854"/>
<protein>
    <recommendedName>
        <fullName evidence="3">Reverse transcriptase domain-containing protein</fullName>
    </recommendedName>
</protein>
<dbReference type="EMBL" id="QJKJ01000707">
    <property type="protein sequence ID" value="RDY11114.1"/>
    <property type="molecule type" value="Genomic_DNA"/>
</dbReference>
<organism evidence="1 2">
    <name type="scientific">Mucuna pruriens</name>
    <name type="common">Velvet bean</name>
    <name type="synonym">Dolichos pruriens</name>
    <dbReference type="NCBI Taxonomy" id="157652"/>
    <lineage>
        <taxon>Eukaryota</taxon>
        <taxon>Viridiplantae</taxon>
        <taxon>Streptophyta</taxon>
        <taxon>Embryophyta</taxon>
        <taxon>Tracheophyta</taxon>
        <taxon>Spermatophyta</taxon>
        <taxon>Magnoliopsida</taxon>
        <taxon>eudicotyledons</taxon>
        <taxon>Gunneridae</taxon>
        <taxon>Pentapetalae</taxon>
        <taxon>rosids</taxon>
        <taxon>fabids</taxon>
        <taxon>Fabales</taxon>
        <taxon>Fabaceae</taxon>
        <taxon>Papilionoideae</taxon>
        <taxon>50 kb inversion clade</taxon>
        <taxon>NPAAA clade</taxon>
        <taxon>indigoferoid/millettioid clade</taxon>
        <taxon>Phaseoleae</taxon>
        <taxon>Mucuna</taxon>
    </lineage>
</organism>
<feature type="non-terminal residue" evidence="1">
    <location>
        <position position="1"/>
    </location>
</feature>
<evidence type="ECO:0000313" key="2">
    <source>
        <dbReference type="Proteomes" id="UP000257109"/>
    </source>
</evidence>
<comment type="caution">
    <text evidence="1">The sequence shown here is derived from an EMBL/GenBank/DDBJ whole genome shotgun (WGS) entry which is preliminary data.</text>
</comment>